<gene>
    <name evidence="3" type="ORF">QO033_04120</name>
</gene>
<evidence type="ECO:0000313" key="3">
    <source>
        <dbReference type="EMBL" id="MDK3016849.1"/>
    </source>
</evidence>
<dbReference type="RefSeq" id="WP_284479662.1">
    <property type="nucleotide sequence ID" value="NZ_JASNJD010000002.1"/>
</dbReference>
<keyword evidence="1" id="KW-0413">Isomerase</keyword>
<dbReference type="Gene3D" id="3.30.429.10">
    <property type="entry name" value="Macrophage Migration Inhibitory Factor"/>
    <property type="match status" value="1"/>
</dbReference>
<dbReference type="InterPro" id="IPR004370">
    <property type="entry name" value="4-OT-like_dom"/>
</dbReference>
<reference evidence="3 4" key="1">
    <citation type="submission" date="2023-05" db="EMBL/GenBank/DDBJ databases">
        <title>Pseudodonghicola sp. nov.</title>
        <authorList>
            <person name="Huang J."/>
        </authorList>
    </citation>
    <scope>NUCLEOTIDE SEQUENCE [LARGE SCALE GENOMIC DNA]</scope>
    <source>
        <strain evidence="3 4">IC7</strain>
    </source>
</reference>
<dbReference type="SUPFAM" id="SSF55331">
    <property type="entry name" value="Tautomerase/MIF"/>
    <property type="match status" value="1"/>
</dbReference>
<feature type="domain" description="4-oxalocrotonate tautomerase-like" evidence="2">
    <location>
        <begin position="15"/>
        <end position="63"/>
    </location>
</feature>
<evidence type="ECO:0000313" key="4">
    <source>
        <dbReference type="Proteomes" id="UP001243757"/>
    </source>
</evidence>
<protein>
    <submittedName>
        <fullName evidence="3">Tautomerase family protein</fullName>
    </submittedName>
</protein>
<dbReference type="InterPro" id="IPR014347">
    <property type="entry name" value="Tautomerase/MIF_sf"/>
</dbReference>
<accession>A0ABT7EWY0</accession>
<evidence type="ECO:0000256" key="1">
    <source>
        <dbReference type="ARBA" id="ARBA00023235"/>
    </source>
</evidence>
<comment type="caution">
    <text evidence="3">The sequence shown here is derived from an EMBL/GenBank/DDBJ whole genome shotgun (WGS) entry which is preliminary data.</text>
</comment>
<keyword evidence="4" id="KW-1185">Reference proteome</keyword>
<organism evidence="3 4">
    <name type="scientific">Pseudodonghicola flavimaris</name>
    <dbReference type="NCBI Taxonomy" id="3050036"/>
    <lineage>
        <taxon>Bacteria</taxon>
        <taxon>Pseudomonadati</taxon>
        <taxon>Pseudomonadota</taxon>
        <taxon>Alphaproteobacteria</taxon>
        <taxon>Rhodobacterales</taxon>
        <taxon>Paracoccaceae</taxon>
        <taxon>Pseudodonghicola</taxon>
    </lineage>
</organism>
<dbReference type="Proteomes" id="UP001243757">
    <property type="component" value="Unassembled WGS sequence"/>
</dbReference>
<dbReference type="Pfam" id="PF01361">
    <property type="entry name" value="Tautomerase"/>
    <property type="match status" value="1"/>
</dbReference>
<evidence type="ECO:0000259" key="2">
    <source>
        <dbReference type="Pfam" id="PF01361"/>
    </source>
</evidence>
<proteinExistence type="predicted"/>
<sequence length="64" mass="7185">MAHIEAQFFAKRFEDEEFNEKMITALTEAVASVLGEAAGKDTTIILHSIEPERWGFGGMQLSKR</sequence>
<name>A0ABT7EWY0_9RHOB</name>
<dbReference type="EMBL" id="JASNJD010000002">
    <property type="protein sequence ID" value="MDK3016849.1"/>
    <property type="molecule type" value="Genomic_DNA"/>
</dbReference>